<evidence type="ECO:0000256" key="1">
    <source>
        <dbReference type="ARBA" id="ARBA00023015"/>
    </source>
</evidence>
<name>A0A2T0SBL7_9ACTN</name>
<dbReference type="Gene3D" id="1.10.10.60">
    <property type="entry name" value="Homeodomain-like"/>
    <property type="match status" value="1"/>
</dbReference>
<dbReference type="SUPFAM" id="SSF46689">
    <property type="entry name" value="Homeodomain-like"/>
    <property type="match status" value="1"/>
</dbReference>
<dbReference type="PRINTS" id="PR00455">
    <property type="entry name" value="HTHTETR"/>
</dbReference>
<dbReference type="InterPro" id="IPR009057">
    <property type="entry name" value="Homeodomain-like_sf"/>
</dbReference>
<dbReference type="InterPro" id="IPR036271">
    <property type="entry name" value="Tet_transcr_reg_TetR-rel_C_sf"/>
</dbReference>
<feature type="compositionally biased region" description="Low complexity" evidence="5">
    <location>
        <begin position="12"/>
        <end position="28"/>
    </location>
</feature>
<evidence type="ECO:0000313" key="8">
    <source>
        <dbReference type="Proteomes" id="UP000239209"/>
    </source>
</evidence>
<dbReference type="InterPro" id="IPR023772">
    <property type="entry name" value="DNA-bd_HTH_TetR-type_CS"/>
</dbReference>
<evidence type="ECO:0000256" key="3">
    <source>
        <dbReference type="ARBA" id="ARBA00023163"/>
    </source>
</evidence>
<dbReference type="EMBL" id="PVZG01000004">
    <property type="protein sequence ID" value="PRY30824.1"/>
    <property type="molecule type" value="Genomic_DNA"/>
</dbReference>
<dbReference type="PANTHER" id="PTHR30055:SF234">
    <property type="entry name" value="HTH-TYPE TRANSCRIPTIONAL REGULATOR BETI"/>
    <property type="match status" value="1"/>
</dbReference>
<feature type="compositionally biased region" description="Basic and acidic residues" evidence="5">
    <location>
        <begin position="29"/>
        <end position="38"/>
    </location>
</feature>
<dbReference type="GO" id="GO:0000976">
    <property type="term" value="F:transcription cis-regulatory region binding"/>
    <property type="evidence" value="ECO:0007669"/>
    <property type="project" value="TreeGrafter"/>
</dbReference>
<dbReference type="Proteomes" id="UP000239209">
    <property type="component" value="Unassembled WGS sequence"/>
</dbReference>
<evidence type="ECO:0000256" key="2">
    <source>
        <dbReference type="ARBA" id="ARBA00023125"/>
    </source>
</evidence>
<dbReference type="RefSeq" id="WP_106126420.1">
    <property type="nucleotide sequence ID" value="NZ_PVZG01000004.1"/>
</dbReference>
<dbReference type="PROSITE" id="PS50977">
    <property type="entry name" value="HTH_TETR_2"/>
    <property type="match status" value="1"/>
</dbReference>
<dbReference type="GO" id="GO:0003700">
    <property type="term" value="F:DNA-binding transcription factor activity"/>
    <property type="evidence" value="ECO:0007669"/>
    <property type="project" value="TreeGrafter"/>
</dbReference>
<accession>A0A2T0SBL7</accession>
<proteinExistence type="predicted"/>
<comment type="caution">
    <text evidence="7">The sequence shown here is derived from an EMBL/GenBank/DDBJ whole genome shotgun (WGS) entry which is preliminary data.</text>
</comment>
<protein>
    <submittedName>
        <fullName evidence="7">TetR family transcriptional regulator</fullName>
    </submittedName>
</protein>
<keyword evidence="1" id="KW-0805">Transcription regulation</keyword>
<dbReference type="InterPro" id="IPR041490">
    <property type="entry name" value="KstR2_TetR_C"/>
</dbReference>
<gene>
    <name evidence="7" type="ORF">CLV70_104376</name>
</gene>
<reference evidence="7 8" key="1">
    <citation type="submission" date="2018-03" db="EMBL/GenBank/DDBJ databases">
        <title>Genomic Encyclopedia of Archaeal and Bacterial Type Strains, Phase II (KMG-II): from individual species to whole genera.</title>
        <authorList>
            <person name="Goeker M."/>
        </authorList>
    </citation>
    <scope>NUCLEOTIDE SEQUENCE [LARGE SCALE GENOMIC DNA]</scope>
    <source>
        <strain evidence="7 8">DSM 45348</strain>
    </source>
</reference>
<evidence type="ECO:0000313" key="7">
    <source>
        <dbReference type="EMBL" id="PRY30824.1"/>
    </source>
</evidence>
<organism evidence="7 8">
    <name type="scientific">Pseudosporangium ferrugineum</name>
    <dbReference type="NCBI Taxonomy" id="439699"/>
    <lineage>
        <taxon>Bacteria</taxon>
        <taxon>Bacillati</taxon>
        <taxon>Actinomycetota</taxon>
        <taxon>Actinomycetes</taxon>
        <taxon>Micromonosporales</taxon>
        <taxon>Micromonosporaceae</taxon>
        <taxon>Pseudosporangium</taxon>
    </lineage>
</organism>
<feature type="DNA-binding region" description="H-T-H motif" evidence="4">
    <location>
        <begin position="71"/>
        <end position="90"/>
    </location>
</feature>
<evidence type="ECO:0000256" key="5">
    <source>
        <dbReference type="SAM" id="MobiDB-lite"/>
    </source>
</evidence>
<keyword evidence="3" id="KW-0804">Transcription</keyword>
<dbReference type="PANTHER" id="PTHR30055">
    <property type="entry name" value="HTH-TYPE TRANSCRIPTIONAL REGULATOR RUTR"/>
    <property type="match status" value="1"/>
</dbReference>
<feature type="region of interest" description="Disordered" evidence="5">
    <location>
        <begin position="1"/>
        <end position="48"/>
    </location>
</feature>
<sequence>MSAPTPRPRTKAQAAPGAAAPDAAAPGAAERRKKDAAPRRRSSGARKELVERQILDRATALFAERGFAGTSLQDVAEASGLTRPALYYYFSSKEELLARLVRETTMDAAEQLEALPELAPEEHLRELVRTSTTFQARHRDQFRLLLRSEAELPADVTELYTDGRRRVFRAYQSVIERGVTAGVFRAVDVRTVTLGLIGMVNWVTWWNQPDVDIAAVADEFAELAVASVLLHRDRDAAPASVHAVMAMLKDDLALLEHHLGETERS</sequence>
<dbReference type="Pfam" id="PF17932">
    <property type="entry name" value="TetR_C_24"/>
    <property type="match status" value="1"/>
</dbReference>
<dbReference type="InterPro" id="IPR050109">
    <property type="entry name" value="HTH-type_TetR-like_transc_reg"/>
</dbReference>
<keyword evidence="2 4" id="KW-0238">DNA-binding</keyword>
<dbReference type="AlphaFoldDB" id="A0A2T0SBL7"/>
<evidence type="ECO:0000256" key="4">
    <source>
        <dbReference type="PROSITE-ProRule" id="PRU00335"/>
    </source>
</evidence>
<dbReference type="Pfam" id="PF00440">
    <property type="entry name" value="TetR_N"/>
    <property type="match status" value="1"/>
</dbReference>
<evidence type="ECO:0000259" key="6">
    <source>
        <dbReference type="PROSITE" id="PS50977"/>
    </source>
</evidence>
<dbReference type="PROSITE" id="PS01081">
    <property type="entry name" value="HTH_TETR_1"/>
    <property type="match status" value="1"/>
</dbReference>
<dbReference type="Gene3D" id="1.10.357.10">
    <property type="entry name" value="Tetracycline Repressor, domain 2"/>
    <property type="match status" value="1"/>
</dbReference>
<keyword evidence="8" id="KW-1185">Reference proteome</keyword>
<dbReference type="InterPro" id="IPR001647">
    <property type="entry name" value="HTH_TetR"/>
</dbReference>
<feature type="domain" description="HTH tetR-type" evidence="6">
    <location>
        <begin position="48"/>
        <end position="108"/>
    </location>
</feature>
<dbReference type="OrthoDB" id="9814200at2"/>
<dbReference type="SUPFAM" id="SSF48498">
    <property type="entry name" value="Tetracyclin repressor-like, C-terminal domain"/>
    <property type="match status" value="1"/>
</dbReference>